<evidence type="ECO:0000259" key="3">
    <source>
        <dbReference type="PROSITE" id="PS51186"/>
    </source>
</evidence>
<keyword evidence="2" id="KW-0012">Acyltransferase</keyword>
<dbReference type="SUPFAM" id="SSF55729">
    <property type="entry name" value="Acyl-CoA N-acyltransferases (Nat)"/>
    <property type="match status" value="1"/>
</dbReference>
<dbReference type="PROSITE" id="PS51186">
    <property type="entry name" value="GNAT"/>
    <property type="match status" value="1"/>
</dbReference>
<name>A0A3B0X2M8_9ZZZZ</name>
<dbReference type="InterPro" id="IPR045039">
    <property type="entry name" value="NSI-like"/>
</dbReference>
<feature type="domain" description="N-acetyltransferase" evidence="3">
    <location>
        <begin position="3"/>
        <end position="143"/>
    </location>
</feature>
<reference evidence="4" key="1">
    <citation type="submission" date="2018-06" db="EMBL/GenBank/DDBJ databases">
        <authorList>
            <person name="Zhirakovskaya E."/>
        </authorList>
    </citation>
    <scope>NUCLEOTIDE SEQUENCE</scope>
</reference>
<proteinExistence type="predicted"/>
<evidence type="ECO:0000256" key="2">
    <source>
        <dbReference type="ARBA" id="ARBA00023315"/>
    </source>
</evidence>
<protein>
    <submittedName>
        <fullName evidence="4">Acetyltransferase, GNAT family</fullName>
    </submittedName>
</protein>
<organism evidence="4">
    <name type="scientific">hydrothermal vent metagenome</name>
    <dbReference type="NCBI Taxonomy" id="652676"/>
    <lineage>
        <taxon>unclassified sequences</taxon>
        <taxon>metagenomes</taxon>
        <taxon>ecological metagenomes</taxon>
    </lineage>
</organism>
<sequence>MNFEWKNSIEGISWLDLADLYRRAPLGIKDPNALEVAFKNSMFVCFVLLEGNLIGAGRALADGVDCSYICDIAIQPEYQGNGLGHEVISKLVALSATHKKIILYSAPGKETFYKKNGFKKMRTAMAIFKDEAHATSIGLIEET</sequence>
<accession>A0A3B0X2M8</accession>
<dbReference type="CDD" id="cd04301">
    <property type="entry name" value="NAT_SF"/>
    <property type="match status" value="1"/>
</dbReference>
<dbReference type="InterPro" id="IPR016181">
    <property type="entry name" value="Acyl_CoA_acyltransferase"/>
</dbReference>
<dbReference type="Pfam" id="PF13673">
    <property type="entry name" value="Acetyltransf_10"/>
    <property type="match status" value="1"/>
</dbReference>
<dbReference type="PANTHER" id="PTHR43626:SF4">
    <property type="entry name" value="GCN5-RELATED N-ACETYLTRANSFERASE 2, CHLOROPLASTIC"/>
    <property type="match status" value="1"/>
</dbReference>
<keyword evidence="1 4" id="KW-0808">Transferase</keyword>
<dbReference type="EMBL" id="UOFF01000453">
    <property type="protein sequence ID" value="VAW57772.1"/>
    <property type="molecule type" value="Genomic_DNA"/>
</dbReference>
<dbReference type="AlphaFoldDB" id="A0A3B0X2M8"/>
<gene>
    <name evidence="4" type="ORF">MNBD_GAMMA07-2506</name>
</gene>
<dbReference type="InterPro" id="IPR000182">
    <property type="entry name" value="GNAT_dom"/>
</dbReference>
<dbReference type="GO" id="GO:0008080">
    <property type="term" value="F:N-acetyltransferase activity"/>
    <property type="evidence" value="ECO:0007669"/>
    <property type="project" value="InterPro"/>
</dbReference>
<evidence type="ECO:0000256" key="1">
    <source>
        <dbReference type="ARBA" id="ARBA00022679"/>
    </source>
</evidence>
<dbReference type="GO" id="GO:0005737">
    <property type="term" value="C:cytoplasm"/>
    <property type="evidence" value="ECO:0007669"/>
    <property type="project" value="TreeGrafter"/>
</dbReference>
<dbReference type="Gene3D" id="3.40.630.30">
    <property type="match status" value="1"/>
</dbReference>
<evidence type="ECO:0000313" key="4">
    <source>
        <dbReference type="EMBL" id="VAW57772.1"/>
    </source>
</evidence>
<dbReference type="PANTHER" id="PTHR43626">
    <property type="entry name" value="ACYL-COA N-ACYLTRANSFERASE"/>
    <property type="match status" value="1"/>
</dbReference>